<dbReference type="Proteomes" id="UP000006889">
    <property type="component" value="Chromosome"/>
</dbReference>
<protein>
    <recommendedName>
        <fullName evidence="3">DUF2281 domain-containing protein</fullName>
    </recommendedName>
</protein>
<organism evidence="1 2">
    <name type="scientific">Caldicellulosiruptor owensensis (strain ATCC 700167 / DSM 13100 / OL)</name>
    <dbReference type="NCBI Taxonomy" id="632518"/>
    <lineage>
        <taxon>Bacteria</taxon>
        <taxon>Bacillati</taxon>
        <taxon>Bacillota</taxon>
        <taxon>Bacillota incertae sedis</taxon>
        <taxon>Caldicellulosiruptorales</taxon>
        <taxon>Caldicellulosiruptoraceae</taxon>
        <taxon>Caldicellulosiruptor</taxon>
    </lineage>
</organism>
<accession>E4Q5Q8</accession>
<evidence type="ECO:0000313" key="2">
    <source>
        <dbReference type="Proteomes" id="UP000006889"/>
    </source>
</evidence>
<name>E4Q5Q8_CALOW</name>
<keyword evidence="2" id="KW-1185">Reference proteome</keyword>
<dbReference type="KEGG" id="cow:Calow_1941"/>
<sequence length="51" mass="5944">MKRGILMELAKRILDVIVNLPEEVQKEVLEFIELKKKRGKETGQEFCVSNL</sequence>
<dbReference type="AlphaFoldDB" id="E4Q5Q8"/>
<evidence type="ECO:0000313" key="1">
    <source>
        <dbReference type="EMBL" id="ADQ05467.1"/>
    </source>
</evidence>
<reference evidence="1 2" key="2">
    <citation type="journal article" date="2011" name="J. Bacteriol.">
        <title>Complete genome sequences for the anaerobic, extremely thermophilic plant biomass-degrading bacteria Caldicellulosiruptor hydrothermalis, Caldicellulosiruptor kristjanssonii, Caldicellulosiruptor kronotskyensis, Caldicellulosiruptor owensenis, and Caldicellulosiruptor lactoaceticus.</title>
        <authorList>
            <person name="Blumer-Schuette S.E."/>
            <person name="Ozdemir I."/>
            <person name="Mistry D."/>
            <person name="Lucas S."/>
            <person name="Lapidus A."/>
            <person name="Cheng J.F."/>
            <person name="Goodwin L.A."/>
            <person name="Pitluck S."/>
            <person name="Land M.L."/>
            <person name="Hauser L.J."/>
            <person name="Woyke T."/>
            <person name="Mikhailova N."/>
            <person name="Pati A."/>
            <person name="Kyrpides N.C."/>
            <person name="Ivanova N."/>
            <person name="Detter J.C."/>
            <person name="Walston-Davenport K."/>
            <person name="Han S."/>
            <person name="Adams M.W."/>
            <person name="Kelly R.M."/>
        </authorList>
    </citation>
    <scope>NUCLEOTIDE SEQUENCE [LARGE SCALE GENOMIC DNA]</scope>
    <source>
        <strain evidence="2">ATCC 700167 / DSM 13100 / OL</strain>
    </source>
</reference>
<dbReference type="EMBL" id="CP002216">
    <property type="protein sequence ID" value="ADQ05467.1"/>
    <property type="molecule type" value="Genomic_DNA"/>
</dbReference>
<dbReference type="HOGENOM" id="CLU_214775_0_0_9"/>
<reference key="1">
    <citation type="submission" date="2010-09" db="EMBL/GenBank/DDBJ databases">
        <title>Complete sequence of Caldicellulosiruptor owensensis OL.</title>
        <authorList>
            <consortium name="US DOE Joint Genome Institute"/>
            <person name="Lucas S."/>
            <person name="Copeland A."/>
            <person name="Lapidus A."/>
            <person name="Cheng J.-F."/>
            <person name="Bruce D."/>
            <person name="Goodwin L."/>
            <person name="Pitluck S."/>
            <person name="Davenport K."/>
            <person name="Detter J.C."/>
            <person name="Han C."/>
            <person name="Tapia R."/>
            <person name="Land M."/>
            <person name="Hauser L."/>
            <person name="Chang Y.-J."/>
            <person name="Jeffries C."/>
            <person name="Kyrpides N."/>
            <person name="Ivanova N."/>
            <person name="Mikhailova N."/>
            <person name="Blumer-Schuette S.E."/>
            <person name="Kelly R.M."/>
            <person name="Woyke T."/>
        </authorList>
    </citation>
    <scope>NUCLEOTIDE SEQUENCE</scope>
    <source>
        <strain>OL</strain>
    </source>
</reference>
<proteinExistence type="predicted"/>
<evidence type="ECO:0008006" key="3">
    <source>
        <dbReference type="Google" id="ProtNLM"/>
    </source>
</evidence>
<gene>
    <name evidence="1" type="ordered locus">Calow_1941</name>
</gene>